<dbReference type="Proteomes" id="UP000223913">
    <property type="component" value="Unassembled WGS sequence"/>
</dbReference>
<comment type="caution">
    <text evidence="2">The sequence shown here is derived from an EMBL/GenBank/DDBJ whole genome shotgun (WGS) entry which is preliminary data.</text>
</comment>
<sequence length="215" mass="25168">MDYLFFVLMGVVALPIVFTFLFIWLYNRNRARKSAETQNLIQDREILRFIGSQPDGLISIDQLVEHSKMTRSQARVRLNLLREFGVLEPHYAAGFRAYYSLAGPLDERPAPKLSPEPFLTVEDMLTLFKHFDFRITPQQLIMSTGLPVTILRREMKYFQKQGILQSLTPYGQIGTAESRSYVLMEPYRSNPERFLDQRLDLDRQMESILRKEDLV</sequence>
<dbReference type="EMBL" id="PDUD01000011">
    <property type="protein sequence ID" value="PHN07136.1"/>
    <property type="molecule type" value="Genomic_DNA"/>
</dbReference>
<dbReference type="AlphaFoldDB" id="A0A2D0NFI8"/>
<dbReference type="InterPro" id="IPR036390">
    <property type="entry name" value="WH_DNA-bd_sf"/>
</dbReference>
<name>A0A2D0NFI8_FLAN2</name>
<dbReference type="RefSeq" id="WP_099149471.1">
    <property type="nucleotide sequence ID" value="NZ_PDUD01000011.1"/>
</dbReference>
<keyword evidence="1" id="KW-1133">Transmembrane helix</keyword>
<protein>
    <submittedName>
        <fullName evidence="2">Uncharacterized protein</fullName>
    </submittedName>
</protein>
<evidence type="ECO:0000313" key="2">
    <source>
        <dbReference type="EMBL" id="PHN07136.1"/>
    </source>
</evidence>
<evidence type="ECO:0000313" key="3">
    <source>
        <dbReference type="Proteomes" id="UP000223913"/>
    </source>
</evidence>
<organism evidence="2 3">
    <name type="scientific">Flavilitoribacter nigricans (strain ATCC 23147 / DSM 23189 / NBRC 102662 / NCIMB 1420 / SS-2)</name>
    <name type="common">Lewinella nigricans</name>
    <dbReference type="NCBI Taxonomy" id="1122177"/>
    <lineage>
        <taxon>Bacteria</taxon>
        <taxon>Pseudomonadati</taxon>
        <taxon>Bacteroidota</taxon>
        <taxon>Saprospiria</taxon>
        <taxon>Saprospirales</taxon>
        <taxon>Lewinellaceae</taxon>
        <taxon>Flavilitoribacter</taxon>
    </lineage>
</organism>
<dbReference type="SUPFAM" id="SSF46785">
    <property type="entry name" value="Winged helix' DNA-binding domain"/>
    <property type="match status" value="1"/>
</dbReference>
<gene>
    <name evidence="2" type="ORF">CRP01_07870</name>
</gene>
<accession>A0A2D0NFI8</accession>
<evidence type="ECO:0000256" key="1">
    <source>
        <dbReference type="SAM" id="Phobius"/>
    </source>
</evidence>
<keyword evidence="1" id="KW-0812">Transmembrane</keyword>
<keyword evidence="3" id="KW-1185">Reference proteome</keyword>
<proteinExistence type="predicted"/>
<keyword evidence="1" id="KW-0472">Membrane</keyword>
<feature type="transmembrane region" description="Helical" evidence="1">
    <location>
        <begin position="6"/>
        <end position="26"/>
    </location>
</feature>
<dbReference type="OrthoDB" id="1492337at2"/>
<reference evidence="2 3" key="1">
    <citation type="submission" date="2017-10" db="EMBL/GenBank/DDBJ databases">
        <title>The draft genome sequence of Lewinella nigricans NBRC 102662.</title>
        <authorList>
            <person name="Wang K."/>
        </authorList>
    </citation>
    <scope>NUCLEOTIDE SEQUENCE [LARGE SCALE GENOMIC DNA]</scope>
    <source>
        <strain evidence="2 3">NBRC 102662</strain>
    </source>
</reference>